<name>A0A1Y1S5C9_9MICR</name>
<dbReference type="Proteomes" id="UP000192639">
    <property type="component" value="Unassembled WGS sequence"/>
</dbReference>
<comment type="caution">
    <text evidence="2">The sequence shown here is derived from an EMBL/GenBank/DDBJ whole genome shotgun (WGS) entry which is preliminary data.</text>
</comment>
<organism evidence="2 3">
    <name type="scientific">Enterospora canceri</name>
    <dbReference type="NCBI Taxonomy" id="1081671"/>
    <lineage>
        <taxon>Eukaryota</taxon>
        <taxon>Fungi</taxon>
        <taxon>Fungi incertae sedis</taxon>
        <taxon>Microsporidia</taxon>
        <taxon>Enterocytozoonidae</taxon>
        <taxon>Enterospora</taxon>
    </lineage>
</organism>
<evidence type="ECO:0000259" key="1">
    <source>
        <dbReference type="PROSITE" id="PS00028"/>
    </source>
</evidence>
<evidence type="ECO:0000313" key="3">
    <source>
        <dbReference type="Proteomes" id="UP000192639"/>
    </source>
</evidence>
<proteinExistence type="predicted"/>
<reference evidence="2 3" key="1">
    <citation type="journal article" date="2017" name="Environ. Microbiol.">
        <title>Decay of the glycolytic pathway and adaptation to intranuclear parasitism within Enterocytozoonidae microsporidia.</title>
        <authorList>
            <person name="Wiredu Boakye D."/>
            <person name="Jaroenlak P."/>
            <person name="Prachumwat A."/>
            <person name="Williams T.A."/>
            <person name="Bateman K.S."/>
            <person name="Itsathitphaisarn O."/>
            <person name="Sritunyalucksana K."/>
            <person name="Paszkiewicz K.H."/>
            <person name="Moore K.A."/>
            <person name="Stentiford G.D."/>
            <person name="Williams B.A."/>
        </authorList>
    </citation>
    <scope>NUCLEOTIDE SEQUENCE [LARGE SCALE GENOMIC DNA]</scope>
    <source>
        <strain evidence="2 3">GB1</strain>
    </source>
</reference>
<sequence length="272" mass="32138">MVLELLYNSIDNLINYVEEYVKSDESNNLDDFYKFLKNRKKPRSKHDEVYFCSTNVFGKDKDAFDNMTEREFNSPRSQNESKRVKRMNLPGLNQTDGDERITLPGITPNNTEEFKIVRKKKSVFKEHIISKIEDEEEMKYATPERLFLPEKCSHCGLRFELVNQKSMHESGHGRESSAAALDRIMRRGWFYTMRSKSDKSELKSLLEDNLKRVYAKFDKEKVFLSVTGSVERYYCAKCSKRIGIKYDNSHNKWYIEGVEVKKNLEYRHRGCV</sequence>
<dbReference type="PROSITE" id="PS00028">
    <property type="entry name" value="ZINC_FINGER_C2H2_1"/>
    <property type="match status" value="1"/>
</dbReference>
<protein>
    <recommendedName>
        <fullName evidence="1">C2H2-type domain-containing protein</fullName>
    </recommendedName>
</protein>
<dbReference type="AlphaFoldDB" id="A0A1Y1S5C9"/>
<feature type="domain" description="C2H2-type" evidence="1">
    <location>
        <begin position="152"/>
        <end position="172"/>
    </location>
</feature>
<dbReference type="InterPro" id="IPR013087">
    <property type="entry name" value="Znf_C2H2_type"/>
</dbReference>
<gene>
    <name evidence="2" type="ORF">ECANGB1_1870</name>
</gene>
<keyword evidence="3" id="KW-1185">Reference proteome</keyword>
<dbReference type="VEuPathDB" id="MicrosporidiaDB:ECANGB1_1870"/>
<dbReference type="EMBL" id="LWDP01000061">
    <property type="protein sequence ID" value="ORD93624.1"/>
    <property type="molecule type" value="Genomic_DNA"/>
</dbReference>
<accession>A0A1Y1S5C9</accession>
<evidence type="ECO:0000313" key="2">
    <source>
        <dbReference type="EMBL" id="ORD93624.1"/>
    </source>
</evidence>